<keyword evidence="1" id="KW-0808">Transferase</keyword>
<keyword evidence="2" id="KW-1185">Reference proteome</keyword>
<dbReference type="Proteomes" id="UP000828423">
    <property type="component" value="Segment"/>
</dbReference>
<dbReference type="GO" id="GO:0032259">
    <property type="term" value="P:methylation"/>
    <property type="evidence" value="ECO:0007669"/>
    <property type="project" value="UniProtKB-KW"/>
</dbReference>
<accession>A0AAE7XI98</accession>
<organism evidence="1 2">
    <name type="scientific">Klebsiella phage vB_KpnS-VAC6</name>
    <dbReference type="NCBI Taxonomy" id="2864364"/>
    <lineage>
        <taxon>Viruses</taxon>
        <taxon>Duplodnaviria</taxon>
        <taxon>Heunggongvirae</taxon>
        <taxon>Uroviricota</taxon>
        <taxon>Caudoviricetes</taxon>
        <taxon>Drexlerviridae</taxon>
        <taxon>Webervirus</taxon>
        <taxon>Webervirus VAC6</taxon>
    </lineage>
</organism>
<protein>
    <submittedName>
        <fullName evidence="1">DNA methylase</fullName>
    </submittedName>
</protein>
<dbReference type="EMBL" id="MZ428224">
    <property type="protein sequence ID" value="QZE50681.1"/>
    <property type="molecule type" value="Genomic_DNA"/>
</dbReference>
<keyword evidence="1" id="KW-0489">Methyltransferase</keyword>
<sequence>MPKVCRCVTIWQSKKKIVAAALVKKVAANVSLSGEVTMKKRVVWCMFDGSGIMGLPWAIRGCDVYCFNADSGDHGEYKIRMEHAKIQYVNIWIDKDFDVKRTILGIPDPDIIFAFPSCTLLAHSGVRHARQTQDVLSAADDAKMIEQLGDQYNCPWMVENPVGKLSTLWRKPDFYFHPRDFGGYVAPHEEVWHPKMPHCDNYTKKTCIWHGNGFVEPKRLLPPEGVEGVDFFWAWKFLGGKSERTKMLRSITPRGFARAVFQANFNE</sequence>
<reference evidence="1 2" key="1">
    <citation type="submission" date="2021-06" db="EMBL/GenBank/DDBJ databases">
        <title>PemIK (PemK/PemI) type II TA system from Klebsiella pneumoniae clinical strains inhibits lytic phage.</title>
        <authorList>
            <person name="Bleriot I.I."/>
            <person name="Blasco L.L."/>
            <person name="Pacios O.O."/>
            <person name="Fernandez-Garcia L.L."/>
            <person name="Ambroa A.A."/>
            <person name="Lopez M.M."/>
            <person name="Gonzalez-Bardanca M.M."/>
            <person name="Fernandez-Cuenca F.F."/>
            <person name="Oteo J.J."/>
            <person name="Pascual A.A."/>
            <person name="Martinez-Martinez L.L."/>
            <person name="Domingo-Calap P.P."/>
            <person name="Wood T.T.K."/>
            <person name="Tomas M.M."/>
        </authorList>
    </citation>
    <scope>NUCLEOTIDE SEQUENCE [LARGE SCALE GENOMIC DNA]</scope>
</reference>
<dbReference type="GO" id="GO:0008168">
    <property type="term" value="F:methyltransferase activity"/>
    <property type="evidence" value="ECO:0007669"/>
    <property type="project" value="UniProtKB-KW"/>
</dbReference>
<name>A0AAE7XI98_9CAUD</name>
<evidence type="ECO:0000313" key="2">
    <source>
        <dbReference type="Proteomes" id="UP000828423"/>
    </source>
</evidence>
<proteinExistence type="predicted"/>
<evidence type="ECO:0000313" key="1">
    <source>
        <dbReference type="EMBL" id="QZE50681.1"/>
    </source>
</evidence>